<sequence>CRERADLDDETLQSAGFERPEHGVDAFYRPVGCRACSYTGYRGRVALHEVMTLSEDLEQQVVGRSRGRELRDIALAQGMVPLRDDGWAKVVAGITTIDEVLRVTA</sequence>
<reference evidence="5 6" key="1">
    <citation type="journal article" date="2018" name="Nat. Biotechnol.">
        <title>A standardized bacterial taxonomy based on genome phylogeny substantially revises the tree of life.</title>
        <authorList>
            <person name="Parks D.H."/>
            <person name="Chuvochina M."/>
            <person name="Waite D.W."/>
            <person name="Rinke C."/>
            <person name="Skarshewski A."/>
            <person name="Chaumeil P.A."/>
            <person name="Hugenholtz P."/>
        </authorList>
    </citation>
    <scope>NUCLEOTIDE SEQUENCE [LARGE SCALE GENOMIC DNA]</scope>
    <source>
        <strain evidence="5">UBA9152</strain>
    </source>
</reference>
<protein>
    <submittedName>
        <fullName evidence="5">Type II secretion system protein GspE</fullName>
    </submittedName>
</protein>
<dbReference type="AlphaFoldDB" id="A0A3C1K9I5"/>
<dbReference type="GO" id="GO:0005524">
    <property type="term" value="F:ATP binding"/>
    <property type="evidence" value="ECO:0007669"/>
    <property type="project" value="UniProtKB-KW"/>
</dbReference>
<proteinExistence type="inferred from homology"/>
<dbReference type="EMBL" id="DMNG01000028">
    <property type="protein sequence ID" value="HAN23317.1"/>
    <property type="molecule type" value="Genomic_DNA"/>
</dbReference>
<dbReference type="PANTHER" id="PTHR30258">
    <property type="entry name" value="TYPE II SECRETION SYSTEM PROTEIN GSPE-RELATED"/>
    <property type="match status" value="1"/>
</dbReference>
<keyword evidence="2" id="KW-0547">Nucleotide-binding</keyword>
<accession>A0A3C1K9I5</accession>
<name>A0A3C1K9I5_9MICO</name>
<feature type="non-terminal residue" evidence="5">
    <location>
        <position position="1"/>
    </location>
</feature>
<evidence type="ECO:0000313" key="6">
    <source>
        <dbReference type="Proteomes" id="UP000257479"/>
    </source>
</evidence>
<evidence type="ECO:0000313" key="5">
    <source>
        <dbReference type="EMBL" id="HAN23317.1"/>
    </source>
</evidence>
<evidence type="ECO:0000256" key="3">
    <source>
        <dbReference type="ARBA" id="ARBA00022840"/>
    </source>
</evidence>
<dbReference type="InterPro" id="IPR027417">
    <property type="entry name" value="P-loop_NTPase"/>
</dbReference>
<evidence type="ECO:0000256" key="1">
    <source>
        <dbReference type="ARBA" id="ARBA00006611"/>
    </source>
</evidence>
<keyword evidence="3" id="KW-0067">ATP-binding</keyword>
<gene>
    <name evidence="5" type="ORF">DCP95_01935</name>
</gene>
<comment type="similarity">
    <text evidence="1">Belongs to the GSP E family.</text>
</comment>
<dbReference type="Pfam" id="PF00437">
    <property type="entry name" value="T2SSE"/>
    <property type="match status" value="1"/>
</dbReference>
<feature type="domain" description="Bacterial type II secretion system protein E" evidence="4">
    <location>
        <begin position="25"/>
        <end position="102"/>
    </location>
</feature>
<dbReference type="GO" id="GO:0016887">
    <property type="term" value="F:ATP hydrolysis activity"/>
    <property type="evidence" value="ECO:0007669"/>
    <property type="project" value="TreeGrafter"/>
</dbReference>
<dbReference type="Proteomes" id="UP000257479">
    <property type="component" value="Unassembled WGS sequence"/>
</dbReference>
<comment type="caution">
    <text evidence="5">The sequence shown here is derived from an EMBL/GenBank/DDBJ whole genome shotgun (WGS) entry which is preliminary data.</text>
</comment>
<evidence type="ECO:0000259" key="4">
    <source>
        <dbReference type="Pfam" id="PF00437"/>
    </source>
</evidence>
<dbReference type="InterPro" id="IPR001482">
    <property type="entry name" value="T2SS/T4SS_dom"/>
</dbReference>
<dbReference type="GO" id="GO:0005886">
    <property type="term" value="C:plasma membrane"/>
    <property type="evidence" value="ECO:0007669"/>
    <property type="project" value="TreeGrafter"/>
</dbReference>
<evidence type="ECO:0000256" key="2">
    <source>
        <dbReference type="ARBA" id="ARBA00022741"/>
    </source>
</evidence>
<dbReference type="SUPFAM" id="SSF52540">
    <property type="entry name" value="P-loop containing nucleoside triphosphate hydrolases"/>
    <property type="match status" value="1"/>
</dbReference>
<organism evidence="5 6">
    <name type="scientific">Microbacterium ginsengisoli</name>
    <dbReference type="NCBI Taxonomy" id="400772"/>
    <lineage>
        <taxon>Bacteria</taxon>
        <taxon>Bacillati</taxon>
        <taxon>Actinomycetota</taxon>
        <taxon>Actinomycetes</taxon>
        <taxon>Micrococcales</taxon>
        <taxon>Microbacteriaceae</taxon>
        <taxon>Microbacterium</taxon>
    </lineage>
</organism>
<dbReference type="PANTHER" id="PTHR30258:SF2">
    <property type="entry name" value="COMG OPERON PROTEIN 1"/>
    <property type="match status" value="1"/>
</dbReference>
<dbReference type="Gene3D" id="3.40.50.300">
    <property type="entry name" value="P-loop containing nucleotide triphosphate hydrolases"/>
    <property type="match status" value="1"/>
</dbReference>